<comment type="caution">
    <text evidence="2">The sequence shown here is derived from an EMBL/GenBank/DDBJ whole genome shotgun (WGS) entry which is preliminary data.</text>
</comment>
<reference evidence="2 3" key="1">
    <citation type="submission" date="2022-05" db="EMBL/GenBank/DDBJ databases">
        <title>Genome Sequencing of Bee-Associated Microbes.</title>
        <authorList>
            <person name="Dunlap C."/>
        </authorList>
    </citation>
    <scope>NUCLEOTIDE SEQUENCE [LARGE SCALE GENOMIC DNA]</scope>
    <source>
        <strain evidence="2 3">NRRL NRS-1438</strain>
    </source>
</reference>
<evidence type="ECO:0000313" key="3">
    <source>
        <dbReference type="Proteomes" id="UP001207626"/>
    </source>
</evidence>
<gene>
    <name evidence="2" type="ORF">M5X09_17055</name>
</gene>
<feature type="coiled-coil region" evidence="1">
    <location>
        <begin position="38"/>
        <end position="65"/>
    </location>
</feature>
<protein>
    <submittedName>
        <fullName evidence="2">Uncharacterized protein</fullName>
    </submittedName>
</protein>
<organism evidence="2 3">
    <name type="scientific">Paenibacillus apiarius</name>
    <dbReference type="NCBI Taxonomy" id="46240"/>
    <lineage>
        <taxon>Bacteria</taxon>
        <taxon>Bacillati</taxon>
        <taxon>Bacillota</taxon>
        <taxon>Bacilli</taxon>
        <taxon>Bacillales</taxon>
        <taxon>Paenibacillaceae</taxon>
        <taxon>Paenibacillus</taxon>
    </lineage>
</organism>
<dbReference type="Proteomes" id="UP001207626">
    <property type="component" value="Unassembled WGS sequence"/>
</dbReference>
<dbReference type="RefSeq" id="WP_268601394.1">
    <property type="nucleotide sequence ID" value="NZ_JAMDLV010000006.1"/>
</dbReference>
<accession>A0ABT4DX69</accession>
<dbReference type="EMBL" id="JAMDLW010000023">
    <property type="protein sequence ID" value="MCY9521355.1"/>
    <property type="molecule type" value="Genomic_DNA"/>
</dbReference>
<evidence type="ECO:0000313" key="2">
    <source>
        <dbReference type="EMBL" id="MCY9521355.1"/>
    </source>
</evidence>
<keyword evidence="1" id="KW-0175">Coiled coil</keyword>
<keyword evidence="3" id="KW-1185">Reference proteome</keyword>
<name>A0ABT4DX69_9BACL</name>
<evidence type="ECO:0000256" key="1">
    <source>
        <dbReference type="SAM" id="Coils"/>
    </source>
</evidence>
<proteinExistence type="predicted"/>
<sequence length="73" mass="8797">MKRFRAKQMTYYDPETKTTWTVWHPQVKFNGRWCFLPSENTKTKLEEARDEAEAYEKAIAALRKLDARESIER</sequence>